<comment type="similarity">
    <text evidence="1">Belongs to the bacterial ribosomal protein bL19 family.</text>
</comment>
<dbReference type="PANTHER" id="PTHR15680:SF9">
    <property type="entry name" value="LARGE RIBOSOMAL SUBUNIT PROTEIN BL19M"/>
    <property type="match status" value="1"/>
</dbReference>
<protein>
    <recommendedName>
        <fullName evidence="4">Large ribosomal subunit protein bL19m</fullName>
    </recommendedName>
    <alternativeName>
        <fullName evidence="5">39S ribosomal protein L19, mitochondrial</fullName>
    </alternativeName>
</protein>
<dbReference type="GO" id="GO:0005762">
    <property type="term" value="C:mitochondrial large ribosomal subunit"/>
    <property type="evidence" value="ECO:0007669"/>
    <property type="project" value="TreeGrafter"/>
</dbReference>
<sequence length="123" mass="14283">DHNDKTIVNIETKNDEKPCDFTVKKHYTVPPELRLVLPDFMPEPDFSRRNLIAEKLERLDMLRRRQVLDVPEFYVGSVLAVSVSDEHAAKCSNRFVGICISRDDRGLRHHFTLRNVVDGFGEF</sequence>
<accession>A0A915L064</accession>
<dbReference type="GO" id="GO:0003735">
    <property type="term" value="F:structural constituent of ribosome"/>
    <property type="evidence" value="ECO:0007669"/>
    <property type="project" value="InterPro"/>
</dbReference>
<evidence type="ECO:0000256" key="3">
    <source>
        <dbReference type="ARBA" id="ARBA00023274"/>
    </source>
</evidence>
<keyword evidence="2" id="KW-0689">Ribosomal protein</keyword>
<proteinExistence type="inferred from homology"/>
<reference evidence="7" key="1">
    <citation type="submission" date="2022-11" db="UniProtKB">
        <authorList>
            <consortium name="WormBaseParasite"/>
        </authorList>
    </citation>
    <scope>IDENTIFICATION</scope>
</reference>
<dbReference type="GO" id="GO:0006412">
    <property type="term" value="P:translation"/>
    <property type="evidence" value="ECO:0007669"/>
    <property type="project" value="InterPro"/>
</dbReference>
<name>A0A915L064_ROMCU</name>
<dbReference type="PANTHER" id="PTHR15680">
    <property type="entry name" value="RIBOSOMAL PROTEIN L19"/>
    <property type="match status" value="1"/>
</dbReference>
<keyword evidence="3" id="KW-0687">Ribonucleoprotein</keyword>
<dbReference type="Gene3D" id="2.30.30.790">
    <property type="match status" value="1"/>
</dbReference>
<keyword evidence="6" id="KW-1185">Reference proteome</keyword>
<dbReference type="InterPro" id="IPR008991">
    <property type="entry name" value="Translation_prot_SH3-like_sf"/>
</dbReference>
<dbReference type="WBParaSite" id="nRc.2.0.1.t44457-RA">
    <property type="protein sequence ID" value="nRc.2.0.1.t44457-RA"/>
    <property type="gene ID" value="nRc.2.0.1.g44457"/>
</dbReference>
<dbReference type="SUPFAM" id="SSF50104">
    <property type="entry name" value="Translation proteins SH3-like domain"/>
    <property type="match status" value="1"/>
</dbReference>
<organism evidence="6 7">
    <name type="scientific">Romanomermis culicivorax</name>
    <name type="common">Nematode worm</name>
    <dbReference type="NCBI Taxonomy" id="13658"/>
    <lineage>
        <taxon>Eukaryota</taxon>
        <taxon>Metazoa</taxon>
        <taxon>Ecdysozoa</taxon>
        <taxon>Nematoda</taxon>
        <taxon>Enoplea</taxon>
        <taxon>Dorylaimia</taxon>
        <taxon>Mermithida</taxon>
        <taxon>Mermithoidea</taxon>
        <taxon>Mermithidae</taxon>
        <taxon>Romanomermis</taxon>
    </lineage>
</organism>
<evidence type="ECO:0000256" key="2">
    <source>
        <dbReference type="ARBA" id="ARBA00022980"/>
    </source>
</evidence>
<evidence type="ECO:0000256" key="4">
    <source>
        <dbReference type="ARBA" id="ARBA00035288"/>
    </source>
</evidence>
<dbReference type="AlphaFoldDB" id="A0A915L064"/>
<dbReference type="InterPro" id="IPR001857">
    <property type="entry name" value="Ribosomal_bL19"/>
</dbReference>
<evidence type="ECO:0000256" key="1">
    <source>
        <dbReference type="ARBA" id="ARBA00005781"/>
    </source>
</evidence>
<evidence type="ECO:0000313" key="7">
    <source>
        <dbReference type="WBParaSite" id="nRc.2.0.1.t44457-RA"/>
    </source>
</evidence>
<dbReference type="InterPro" id="IPR038657">
    <property type="entry name" value="Ribosomal_bL19_sf"/>
</dbReference>
<dbReference type="Pfam" id="PF01245">
    <property type="entry name" value="Ribosomal_L19"/>
    <property type="match status" value="1"/>
</dbReference>
<evidence type="ECO:0000256" key="5">
    <source>
        <dbReference type="ARBA" id="ARBA00035359"/>
    </source>
</evidence>
<dbReference type="Proteomes" id="UP000887565">
    <property type="component" value="Unplaced"/>
</dbReference>
<evidence type="ECO:0000313" key="6">
    <source>
        <dbReference type="Proteomes" id="UP000887565"/>
    </source>
</evidence>